<feature type="transmembrane region" description="Helical" evidence="6">
    <location>
        <begin position="43"/>
        <end position="65"/>
    </location>
</feature>
<protein>
    <submittedName>
        <fullName evidence="8">Uncharacterized membrane protein YckC, RDD family</fullName>
    </submittedName>
</protein>
<evidence type="ECO:0000256" key="4">
    <source>
        <dbReference type="ARBA" id="ARBA00022989"/>
    </source>
</evidence>
<evidence type="ECO:0000256" key="5">
    <source>
        <dbReference type="ARBA" id="ARBA00023136"/>
    </source>
</evidence>
<dbReference type="OrthoDB" id="5298807at2"/>
<dbReference type="RefSeq" id="WP_090698391.1">
    <property type="nucleotide sequence ID" value="NZ_FOSP01000008.1"/>
</dbReference>
<dbReference type="EMBL" id="FOSP01000008">
    <property type="protein sequence ID" value="SFK51690.1"/>
    <property type="molecule type" value="Genomic_DNA"/>
</dbReference>
<keyword evidence="5 6" id="KW-0472">Membrane</keyword>
<evidence type="ECO:0000259" key="7">
    <source>
        <dbReference type="Pfam" id="PF06271"/>
    </source>
</evidence>
<comment type="subcellular location">
    <subcellularLocation>
        <location evidence="1">Cell membrane</location>
        <topology evidence="1">Multi-pass membrane protein</topology>
    </subcellularLocation>
</comment>
<evidence type="ECO:0000256" key="2">
    <source>
        <dbReference type="ARBA" id="ARBA00022475"/>
    </source>
</evidence>
<dbReference type="AlphaFoldDB" id="A0A1I4A658"/>
<accession>A0A1I4A658</accession>
<feature type="transmembrane region" description="Helical" evidence="6">
    <location>
        <begin position="98"/>
        <end position="117"/>
    </location>
</feature>
<gene>
    <name evidence="8" type="ORF">SAMN05216302_100842</name>
</gene>
<dbReference type="PANTHER" id="PTHR36115">
    <property type="entry name" value="PROLINE-RICH ANTIGEN HOMOLOG-RELATED"/>
    <property type="match status" value="1"/>
</dbReference>
<evidence type="ECO:0000256" key="6">
    <source>
        <dbReference type="SAM" id="Phobius"/>
    </source>
</evidence>
<name>A0A1I4A658_9PROT</name>
<dbReference type="InterPro" id="IPR051791">
    <property type="entry name" value="Pra-immunoreactive"/>
</dbReference>
<dbReference type="InterPro" id="IPR010432">
    <property type="entry name" value="RDD"/>
</dbReference>
<keyword evidence="2" id="KW-1003">Cell membrane</keyword>
<dbReference type="GO" id="GO:0005886">
    <property type="term" value="C:plasma membrane"/>
    <property type="evidence" value="ECO:0007669"/>
    <property type="project" value="UniProtKB-SubCell"/>
</dbReference>
<keyword evidence="3 6" id="KW-0812">Transmembrane</keyword>
<dbReference type="Pfam" id="PF06271">
    <property type="entry name" value="RDD"/>
    <property type="match status" value="1"/>
</dbReference>
<dbReference type="PANTHER" id="PTHR36115:SF10">
    <property type="entry name" value="RDD DOMAIN-CONTAINING PROTEIN"/>
    <property type="match status" value="1"/>
</dbReference>
<evidence type="ECO:0000313" key="9">
    <source>
        <dbReference type="Proteomes" id="UP000199533"/>
    </source>
</evidence>
<evidence type="ECO:0000256" key="3">
    <source>
        <dbReference type="ARBA" id="ARBA00022692"/>
    </source>
</evidence>
<keyword evidence="9" id="KW-1185">Reference proteome</keyword>
<organism evidence="8 9">
    <name type="scientific">Nitrosomonas aestuarii</name>
    <dbReference type="NCBI Taxonomy" id="52441"/>
    <lineage>
        <taxon>Bacteria</taxon>
        <taxon>Pseudomonadati</taxon>
        <taxon>Pseudomonadota</taxon>
        <taxon>Betaproteobacteria</taxon>
        <taxon>Nitrosomonadales</taxon>
        <taxon>Nitrosomonadaceae</taxon>
        <taxon>Nitrosomonas</taxon>
    </lineage>
</organism>
<sequence>MTFSFPGFWRRSISLIYEFLILLAIIFIASFIFHLIFRDANAVYFIPLYQFYLLIIMGYYFIWFWTRGGQTLAMQTWKIRVVTVDGNRLSSRIAITRYLIAVIGILFFGVGLLWAFVDREHQFLHDRLAGTRIIKTLDS</sequence>
<feature type="transmembrane region" description="Helical" evidence="6">
    <location>
        <begin position="12"/>
        <end position="37"/>
    </location>
</feature>
<proteinExistence type="predicted"/>
<dbReference type="Proteomes" id="UP000199533">
    <property type="component" value="Unassembled WGS sequence"/>
</dbReference>
<feature type="domain" description="RDD" evidence="7">
    <location>
        <begin position="6"/>
        <end position="130"/>
    </location>
</feature>
<dbReference type="STRING" id="52441.SAMN05216302_100842"/>
<evidence type="ECO:0000313" key="8">
    <source>
        <dbReference type="EMBL" id="SFK51690.1"/>
    </source>
</evidence>
<reference evidence="9" key="1">
    <citation type="submission" date="2016-10" db="EMBL/GenBank/DDBJ databases">
        <authorList>
            <person name="Varghese N."/>
            <person name="Submissions S."/>
        </authorList>
    </citation>
    <scope>NUCLEOTIDE SEQUENCE [LARGE SCALE GENOMIC DNA]</scope>
    <source>
        <strain evidence="9">Nm69</strain>
    </source>
</reference>
<keyword evidence="4 6" id="KW-1133">Transmembrane helix</keyword>
<evidence type="ECO:0000256" key="1">
    <source>
        <dbReference type="ARBA" id="ARBA00004651"/>
    </source>
</evidence>